<organism evidence="2 3">
    <name type="scientific">Arenimonas terrae</name>
    <dbReference type="NCBI Taxonomy" id="2546226"/>
    <lineage>
        <taxon>Bacteria</taxon>
        <taxon>Pseudomonadati</taxon>
        <taxon>Pseudomonadota</taxon>
        <taxon>Gammaproteobacteria</taxon>
        <taxon>Lysobacterales</taxon>
        <taxon>Lysobacteraceae</taxon>
        <taxon>Arenimonas</taxon>
    </lineage>
</organism>
<proteinExistence type="predicted"/>
<dbReference type="NCBIfam" id="TIGR01994">
    <property type="entry name" value="SUF_scaf_2"/>
    <property type="match status" value="1"/>
</dbReference>
<dbReference type="Proteomes" id="UP000305760">
    <property type="component" value="Unassembled WGS sequence"/>
</dbReference>
<dbReference type="SUPFAM" id="SSF82649">
    <property type="entry name" value="SufE/NifU"/>
    <property type="match status" value="1"/>
</dbReference>
<feature type="domain" description="NIF system FeS cluster assembly NifU N-terminal" evidence="1">
    <location>
        <begin position="11"/>
        <end position="87"/>
    </location>
</feature>
<gene>
    <name evidence="2" type="ORF">E1B00_11520</name>
</gene>
<evidence type="ECO:0000313" key="3">
    <source>
        <dbReference type="Proteomes" id="UP000305760"/>
    </source>
</evidence>
<dbReference type="AlphaFoldDB" id="A0A5C4RSJ8"/>
<protein>
    <submittedName>
        <fullName evidence="2">SUF system NifU family Fe-S cluster assembly protein</fullName>
    </submittedName>
</protein>
<evidence type="ECO:0000259" key="1">
    <source>
        <dbReference type="Pfam" id="PF01592"/>
    </source>
</evidence>
<dbReference type="GO" id="GO:0005506">
    <property type="term" value="F:iron ion binding"/>
    <property type="evidence" value="ECO:0007669"/>
    <property type="project" value="InterPro"/>
</dbReference>
<evidence type="ECO:0000313" key="2">
    <source>
        <dbReference type="EMBL" id="TNJ33949.1"/>
    </source>
</evidence>
<dbReference type="GO" id="GO:0016226">
    <property type="term" value="P:iron-sulfur cluster assembly"/>
    <property type="evidence" value="ECO:0007669"/>
    <property type="project" value="InterPro"/>
</dbReference>
<dbReference type="Pfam" id="PF01592">
    <property type="entry name" value="NifU_N"/>
    <property type="match status" value="1"/>
</dbReference>
<dbReference type="InterPro" id="IPR002871">
    <property type="entry name" value="NIF_FeS_clus_asmbl_NifU_N"/>
</dbReference>
<dbReference type="Gene3D" id="3.90.1010.10">
    <property type="match status" value="1"/>
</dbReference>
<dbReference type="EMBL" id="SMDR01000002">
    <property type="protein sequence ID" value="TNJ33949.1"/>
    <property type="molecule type" value="Genomic_DNA"/>
</dbReference>
<accession>A0A5C4RSJ8</accession>
<dbReference type="OrthoDB" id="9804157at2"/>
<comment type="caution">
    <text evidence="2">The sequence shown here is derived from an EMBL/GenBank/DDBJ whole genome shotgun (WGS) entry which is preliminary data.</text>
</comment>
<keyword evidence="3" id="KW-1185">Reference proteome</keyword>
<dbReference type="RefSeq" id="WP_139448871.1">
    <property type="nucleotide sequence ID" value="NZ_SMDR01000002.1"/>
</dbReference>
<dbReference type="PANTHER" id="PTHR10093">
    <property type="entry name" value="IRON-SULFUR CLUSTER ASSEMBLY ENZYME NIFU HOMOLOG"/>
    <property type="match status" value="1"/>
</dbReference>
<sequence>MSTADTFAALYRELVLEHGRAPRHGGELEAPSHRAEASNPLCGDRIVLTLQLDGDGRIARLQHRTEGCLLCTASASLMACDVPGRDADGIGARLAALRAGVSTGEAAGLDDLGALAGVSAHPARHRCVLLPWEALVSALSEAPR</sequence>
<dbReference type="GO" id="GO:0051536">
    <property type="term" value="F:iron-sulfur cluster binding"/>
    <property type="evidence" value="ECO:0007669"/>
    <property type="project" value="InterPro"/>
</dbReference>
<name>A0A5C4RSJ8_9GAMM</name>
<dbReference type="CDD" id="cd06664">
    <property type="entry name" value="IscU_like"/>
    <property type="match status" value="1"/>
</dbReference>
<reference evidence="2 3" key="1">
    <citation type="submission" date="2019-03" db="EMBL/GenBank/DDBJ databases">
        <title>Arenimonas daejeonensis sp. nov., isolated from compost.</title>
        <authorList>
            <person name="Jeon C.O."/>
        </authorList>
    </citation>
    <scope>NUCLEOTIDE SEQUENCE [LARGE SCALE GENOMIC DNA]</scope>
    <source>
        <strain evidence="2 3">R29</strain>
    </source>
</reference>